<dbReference type="Proteomes" id="UP000824093">
    <property type="component" value="Unassembled WGS sequence"/>
</dbReference>
<dbReference type="EMBL" id="DVNH01000005">
    <property type="protein sequence ID" value="HIU51119.1"/>
    <property type="molecule type" value="Genomic_DNA"/>
</dbReference>
<organism evidence="1 2">
    <name type="scientific">Candidatus Merdicola faecigallinarum</name>
    <dbReference type="NCBI Taxonomy" id="2840862"/>
    <lineage>
        <taxon>Bacteria</taxon>
        <taxon>Bacillati</taxon>
        <taxon>Bacillota</taxon>
        <taxon>Clostridia</taxon>
        <taxon>Candidatus Merdicola</taxon>
    </lineage>
</organism>
<reference evidence="1" key="1">
    <citation type="submission" date="2020-10" db="EMBL/GenBank/DDBJ databases">
        <authorList>
            <person name="Gilroy R."/>
        </authorList>
    </citation>
    <scope>NUCLEOTIDE SEQUENCE</scope>
    <source>
        <strain evidence="1">CHK195-15760</strain>
    </source>
</reference>
<reference evidence="1" key="2">
    <citation type="journal article" date="2021" name="PeerJ">
        <title>Extensive microbial diversity within the chicken gut microbiome revealed by metagenomics and culture.</title>
        <authorList>
            <person name="Gilroy R."/>
            <person name="Ravi A."/>
            <person name="Getino M."/>
            <person name="Pursley I."/>
            <person name="Horton D.L."/>
            <person name="Alikhan N.F."/>
            <person name="Baker D."/>
            <person name="Gharbi K."/>
            <person name="Hall N."/>
            <person name="Watson M."/>
            <person name="Adriaenssens E.M."/>
            <person name="Foster-Nyarko E."/>
            <person name="Jarju S."/>
            <person name="Secka A."/>
            <person name="Antonio M."/>
            <person name="Oren A."/>
            <person name="Chaudhuri R.R."/>
            <person name="La Ragione R."/>
            <person name="Hildebrand F."/>
            <person name="Pallen M.J."/>
        </authorList>
    </citation>
    <scope>NUCLEOTIDE SEQUENCE</scope>
    <source>
        <strain evidence="1">CHK195-15760</strain>
    </source>
</reference>
<dbReference type="AlphaFoldDB" id="A0A9D1LZU0"/>
<accession>A0A9D1LZU0</accession>
<proteinExistence type="predicted"/>
<protein>
    <submittedName>
        <fullName evidence="1">Uncharacterized protein</fullName>
    </submittedName>
</protein>
<evidence type="ECO:0000313" key="1">
    <source>
        <dbReference type="EMBL" id="HIU51119.1"/>
    </source>
</evidence>
<gene>
    <name evidence="1" type="ORF">IAB70_00610</name>
</gene>
<evidence type="ECO:0000313" key="2">
    <source>
        <dbReference type="Proteomes" id="UP000824093"/>
    </source>
</evidence>
<sequence>MKTFEDGNIEIEYSEENEPCILELMNQVLIAYDTVTSLFNLEDYDKKIKIILYNNIEELHQDVFGERREDWGVACGDENGHLKLLTPLNPGKVHKYNDILKIAQKCVGDIIIEDSFKDIPDWLDITAYLFELMNSKITRHVPDIQNIQSFSDAYFVTRFLTKTFGLEKIVEIYENPKAYNKILGLTDEEIENQMIEFYK</sequence>
<comment type="caution">
    <text evidence="1">The sequence shown here is derived from an EMBL/GenBank/DDBJ whole genome shotgun (WGS) entry which is preliminary data.</text>
</comment>
<name>A0A9D1LZU0_9FIRM</name>